<proteinExistence type="predicted"/>
<evidence type="ECO:0000256" key="1">
    <source>
        <dbReference type="SAM" id="MobiDB-lite"/>
    </source>
</evidence>
<dbReference type="InterPro" id="IPR047763">
    <property type="entry name" value="PG_bind_dom_phiBT1-type"/>
</dbReference>
<dbReference type="CDD" id="cd06583">
    <property type="entry name" value="PGRP"/>
    <property type="match status" value="1"/>
</dbReference>
<dbReference type="InterPro" id="IPR036365">
    <property type="entry name" value="PGBD-like_sf"/>
</dbReference>
<dbReference type="Gene3D" id="3.40.80.10">
    <property type="entry name" value="Peptidoglycan recognition protein-like"/>
    <property type="match status" value="1"/>
</dbReference>
<dbReference type="SUPFAM" id="SSF47090">
    <property type="entry name" value="PGBD-like"/>
    <property type="match status" value="1"/>
</dbReference>
<dbReference type="InterPro" id="IPR036505">
    <property type="entry name" value="Amidase/PGRP_sf"/>
</dbReference>
<dbReference type="InterPro" id="IPR002502">
    <property type="entry name" value="Amidase_domain"/>
</dbReference>
<comment type="caution">
    <text evidence="2">The sequence shown here is derived from an EMBL/GenBank/DDBJ whole genome shotgun (WGS) entry which is preliminary data.</text>
</comment>
<dbReference type="EMBL" id="JBHSOD010000005">
    <property type="protein sequence ID" value="MFC5884522.1"/>
    <property type="molecule type" value="Genomic_DNA"/>
</dbReference>
<accession>A0ABW1ER40</accession>
<feature type="compositionally biased region" description="Pro residues" evidence="1">
    <location>
        <begin position="167"/>
        <end position="186"/>
    </location>
</feature>
<evidence type="ECO:0000313" key="2">
    <source>
        <dbReference type="EMBL" id="MFC5884522.1"/>
    </source>
</evidence>
<keyword evidence="3" id="KW-1185">Reference proteome</keyword>
<sequence length="352" mass="37783">MQLVTRADLGWPESAAAAQPTALGVKVHYEGTPVSTDLLTDHDRCLREWQNIRASHLSNKAEGYVDVAYNYAACPHGFLMEGRGIGRRTGANGNQTLNRNHYAIVGLVGDSGLTEPTPEMLNAIRDGIELLQAHGAGPEIRGHRDGYATSCPGGPLYAWVQAGAPRPDAPAQPDPAPVKPPAPAPEPARYRTTINGLEYGYGAHGDHVTAVGEALVARGFGGHYQQGPGPDWSDADTANYQEFQRSLGYSGSDADGVPGEASLRQLLGYLPSAVPAFPGREYFRPGAVNDYVERLGEQLVRRGFGGHYRVGPSRDWGEADRLNVAAFQRSRAELAGDADGYPGPLTWRLLFS</sequence>
<feature type="region of interest" description="Disordered" evidence="1">
    <location>
        <begin position="163"/>
        <end position="186"/>
    </location>
</feature>
<name>A0ABW1ER40_9ACTN</name>
<dbReference type="InterPro" id="IPR036366">
    <property type="entry name" value="PGBDSf"/>
</dbReference>
<dbReference type="NCBIfam" id="NF038080">
    <property type="entry name" value="PG_bind_siph"/>
    <property type="match status" value="2"/>
</dbReference>
<organism evidence="2 3">
    <name type="scientific">Kitasatospora aburaviensis</name>
    <dbReference type="NCBI Taxonomy" id="67265"/>
    <lineage>
        <taxon>Bacteria</taxon>
        <taxon>Bacillati</taxon>
        <taxon>Actinomycetota</taxon>
        <taxon>Actinomycetes</taxon>
        <taxon>Kitasatosporales</taxon>
        <taxon>Streptomycetaceae</taxon>
        <taxon>Kitasatospora</taxon>
    </lineage>
</organism>
<dbReference type="Gene3D" id="1.10.101.10">
    <property type="entry name" value="PGBD-like superfamily/PGBD"/>
    <property type="match status" value="1"/>
</dbReference>
<dbReference type="SUPFAM" id="SSF55846">
    <property type="entry name" value="N-acetylmuramoyl-L-alanine amidase-like"/>
    <property type="match status" value="1"/>
</dbReference>
<gene>
    <name evidence="2" type="ORF">ACFP0N_05895</name>
</gene>
<reference evidence="3" key="1">
    <citation type="journal article" date="2019" name="Int. J. Syst. Evol. Microbiol.">
        <title>The Global Catalogue of Microorganisms (GCM) 10K type strain sequencing project: providing services to taxonomists for standard genome sequencing and annotation.</title>
        <authorList>
            <consortium name="The Broad Institute Genomics Platform"/>
            <consortium name="The Broad Institute Genome Sequencing Center for Infectious Disease"/>
            <person name="Wu L."/>
            <person name="Ma J."/>
        </authorList>
    </citation>
    <scope>NUCLEOTIDE SEQUENCE [LARGE SCALE GENOMIC DNA]</scope>
    <source>
        <strain evidence="3">CGMCC 4.1469</strain>
    </source>
</reference>
<protein>
    <submittedName>
        <fullName evidence="2">Peptidoglycan-binding protein</fullName>
    </submittedName>
</protein>
<dbReference type="Proteomes" id="UP001596067">
    <property type="component" value="Unassembled WGS sequence"/>
</dbReference>
<evidence type="ECO:0000313" key="3">
    <source>
        <dbReference type="Proteomes" id="UP001596067"/>
    </source>
</evidence>
<dbReference type="RefSeq" id="WP_313763623.1">
    <property type="nucleotide sequence ID" value="NZ_BAAAVH010000087.1"/>
</dbReference>